<organism evidence="2 3">
    <name type="scientific">Portunus trituberculatus</name>
    <name type="common">Swimming crab</name>
    <name type="synonym">Neptunus trituberculatus</name>
    <dbReference type="NCBI Taxonomy" id="210409"/>
    <lineage>
        <taxon>Eukaryota</taxon>
        <taxon>Metazoa</taxon>
        <taxon>Ecdysozoa</taxon>
        <taxon>Arthropoda</taxon>
        <taxon>Crustacea</taxon>
        <taxon>Multicrustacea</taxon>
        <taxon>Malacostraca</taxon>
        <taxon>Eumalacostraca</taxon>
        <taxon>Eucarida</taxon>
        <taxon>Decapoda</taxon>
        <taxon>Pleocyemata</taxon>
        <taxon>Brachyura</taxon>
        <taxon>Eubrachyura</taxon>
        <taxon>Portunoidea</taxon>
        <taxon>Portunidae</taxon>
        <taxon>Portuninae</taxon>
        <taxon>Portunus</taxon>
    </lineage>
</organism>
<accession>A0A5B7J2D1</accession>
<dbReference type="Proteomes" id="UP000324222">
    <property type="component" value="Unassembled WGS sequence"/>
</dbReference>
<evidence type="ECO:0000313" key="3">
    <source>
        <dbReference type="Proteomes" id="UP000324222"/>
    </source>
</evidence>
<protein>
    <submittedName>
        <fullName evidence="2">Uncharacterized protein</fullName>
    </submittedName>
</protein>
<name>A0A5B7J2D1_PORTR</name>
<dbReference type="EMBL" id="VSRR010076775">
    <property type="protein sequence ID" value="MPC88136.1"/>
    <property type="molecule type" value="Genomic_DNA"/>
</dbReference>
<proteinExistence type="predicted"/>
<gene>
    <name evidence="2" type="ORF">E2C01_083029</name>
</gene>
<feature type="region of interest" description="Disordered" evidence="1">
    <location>
        <begin position="1"/>
        <end position="33"/>
    </location>
</feature>
<reference evidence="2 3" key="1">
    <citation type="submission" date="2019-05" db="EMBL/GenBank/DDBJ databases">
        <title>Another draft genome of Portunus trituberculatus and its Hox gene families provides insights of decapod evolution.</title>
        <authorList>
            <person name="Jeong J.-H."/>
            <person name="Song I."/>
            <person name="Kim S."/>
            <person name="Choi T."/>
            <person name="Kim D."/>
            <person name="Ryu S."/>
            <person name="Kim W."/>
        </authorList>
    </citation>
    <scope>NUCLEOTIDE SEQUENCE [LARGE SCALE GENOMIC DNA]</scope>
    <source>
        <tissue evidence="2">Muscle</tissue>
    </source>
</reference>
<evidence type="ECO:0000313" key="2">
    <source>
        <dbReference type="EMBL" id="MPC88136.1"/>
    </source>
</evidence>
<dbReference type="AlphaFoldDB" id="A0A5B7J2D1"/>
<sequence>MTEDAKGHSATVPKIANRNPAYSSQSQTRNPTDACNLSSVLNRNRHVGLTVQTLHFDSRNGTYRSTNFFRIPREVTDLNLLKTR</sequence>
<keyword evidence="3" id="KW-1185">Reference proteome</keyword>
<feature type="compositionally biased region" description="Polar residues" evidence="1">
    <location>
        <begin position="20"/>
        <end position="33"/>
    </location>
</feature>
<comment type="caution">
    <text evidence="2">The sequence shown here is derived from an EMBL/GenBank/DDBJ whole genome shotgun (WGS) entry which is preliminary data.</text>
</comment>
<evidence type="ECO:0000256" key="1">
    <source>
        <dbReference type="SAM" id="MobiDB-lite"/>
    </source>
</evidence>